<feature type="domain" description="Peptidase M14" evidence="13">
    <location>
        <begin position="129"/>
        <end position="396"/>
    </location>
</feature>
<evidence type="ECO:0000256" key="6">
    <source>
        <dbReference type="ARBA" id="ARBA00022729"/>
    </source>
</evidence>
<keyword evidence="3" id="KW-0121">Carboxypeptidase</keyword>
<dbReference type="EMBL" id="LIAE01009361">
    <property type="protein sequence ID" value="PAV70061.1"/>
    <property type="molecule type" value="Genomic_DNA"/>
</dbReference>
<dbReference type="Gene3D" id="3.40.630.10">
    <property type="entry name" value="Zn peptidases"/>
    <property type="match status" value="1"/>
</dbReference>
<evidence type="ECO:0000256" key="7">
    <source>
        <dbReference type="ARBA" id="ARBA00022801"/>
    </source>
</evidence>
<dbReference type="PANTHER" id="PTHR11705:SF91">
    <property type="entry name" value="FI01817P-RELATED"/>
    <property type="match status" value="1"/>
</dbReference>
<evidence type="ECO:0000256" key="3">
    <source>
        <dbReference type="ARBA" id="ARBA00022645"/>
    </source>
</evidence>
<evidence type="ECO:0000256" key="2">
    <source>
        <dbReference type="ARBA" id="ARBA00005988"/>
    </source>
</evidence>
<evidence type="ECO:0000313" key="14">
    <source>
        <dbReference type="EMBL" id="PAV70061.1"/>
    </source>
</evidence>
<keyword evidence="9" id="KW-0482">Metalloprotease</keyword>
<dbReference type="PROSITE" id="PS00132">
    <property type="entry name" value="CARBOXYPEPT_ZN_1"/>
    <property type="match status" value="1"/>
</dbReference>
<dbReference type="GO" id="GO:0005615">
    <property type="term" value="C:extracellular space"/>
    <property type="evidence" value="ECO:0007669"/>
    <property type="project" value="TreeGrafter"/>
</dbReference>
<dbReference type="GO" id="GO:0006508">
    <property type="term" value="P:proteolysis"/>
    <property type="evidence" value="ECO:0007669"/>
    <property type="project" value="UniProtKB-KW"/>
</dbReference>
<evidence type="ECO:0000256" key="4">
    <source>
        <dbReference type="ARBA" id="ARBA00022670"/>
    </source>
</evidence>
<dbReference type="CDD" id="cd03860">
    <property type="entry name" value="M14_CP_A-B_like"/>
    <property type="match status" value="1"/>
</dbReference>
<keyword evidence="4" id="KW-0645">Protease</keyword>
<dbReference type="InterPro" id="IPR000834">
    <property type="entry name" value="Peptidase_M14"/>
</dbReference>
<evidence type="ECO:0000256" key="11">
    <source>
        <dbReference type="PROSITE-ProRule" id="PRU01379"/>
    </source>
</evidence>
<dbReference type="PROSITE" id="PS52035">
    <property type="entry name" value="PEPTIDASE_M14"/>
    <property type="match status" value="1"/>
</dbReference>
<evidence type="ECO:0000256" key="9">
    <source>
        <dbReference type="ARBA" id="ARBA00023049"/>
    </source>
</evidence>
<keyword evidence="6 12" id="KW-0732">Signal</keyword>
<dbReference type="PRINTS" id="PR00765">
    <property type="entry name" value="CRBOXYPTASEA"/>
</dbReference>
<dbReference type="SUPFAM" id="SSF54897">
    <property type="entry name" value="Protease propeptides/inhibitors"/>
    <property type="match status" value="1"/>
</dbReference>
<proteinExistence type="inferred from homology"/>
<accession>A0A2A2K809</accession>
<dbReference type="AlphaFoldDB" id="A0A2A2K809"/>
<dbReference type="SUPFAM" id="SSF53187">
    <property type="entry name" value="Zn-dependent exopeptidases"/>
    <property type="match status" value="1"/>
</dbReference>
<keyword evidence="7" id="KW-0378">Hydrolase</keyword>
<dbReference type="Proteomes" id="UP000218231">
    <property type="component" value="Unassembled WGS sequence"/>
</dbReference>
<comment type="cofactor">
    <cofactor evidence="1">
        <name>Zn(2+)</name>
        <dbReference type="ChEBI" id="CHEBI:29105"/>
    </cofactor>
</comment>
<evidence type="ECO:0000256" key="8">
    <source>
        <dbReference type="ARBA" id="ARBA00022833"/>
    </source>
</evidence>
<dbReference type="Gene3D" id="3.30.70.340">
    <property type="entry name" value="Metallocarboxypeptidase-like"/>
    <property type="match status" value="1"/>
</dbReference>
<dbReference type="GO" id="GO:0008270">
    <property type="term" value="F:zinc ion binding"/>
    <property type="evidence" value="ECO:0007669"/>
    <property type="project" value="InterPro"/>
</dbReference>
<comment type="caution">
    <text evidence="14">The sequence shown here is derived from an EMBL/GenBank/DDBJ whole genome shotgun (WGS) entry which is preliminary data.</text>
</comment>
<gene>
    <name evidence="14" type="ORF">WR25_14098</name>
</gene>
<keyword evidence="8" id="KW-0862">Zinc</keyword>
<dbReference type="PANTHER" id="PTHR11705">
    <property type="entry name" value="PROTEASE FAMILY M14 CARBOXYPEPTIDASE A,B"/>
    <property type="match status" value="1"/>
</dbReference>
<name>A0A2A2K809_9BILA</name>
<feature type="signal peptide" evidence="12">
    <location>
        <begin position="1"/>
        <end position="25"/>
    </location>
</feature>
<comment type="similarity">
    <text evidence="2 11">Belongs to the peptidase M14 family.</text>
</comment>
<dbReference type="GO" id="GO:0004181">
    <property type="term" value="F:metallocarboxypeptidase activity"/>
    <property type="evidence" value="ECO:0007669"/>
    <property type="project" value="InterPro"/>
</dbReference>
<protein>
    <recommendedName>
        <fullName evidence="13">Peptidase M14 domain-containing protein</fullName>
    </recommendedName>
</protein>
<dbReference type="InterPro" id="IPR036990">
    <property type="entry name" value="M14A-like_propep"/>
</dbReference>
<dbReference type="SMART" id="SM00631">
    <property type="entry name" value="Zn_pept"/>
    <property type="match status" value="1"/>
</dbReference>
<dbReference type="PROSITE" id="PS51257">
    <property type="entry name" value="PROKAR_LIPOPROTEIN"/>
    <property type="match status" value="1"/>
</dbReference>
<evidence type="ECO:0000256" key="5">
    <source>
        <dbReference type="ARBA" id="ARBA00022723"/>
    </source>
</evidence>
<keyword evidence="10" id="KW-1015">Disulfide bond</keyword>
<dbReference type="InterPro" id="IPR057246">
    <property type="entry name" value="CARBOXYPEPT_ZN_1"/>
</dbReference>
<evidence type="ECO:0000256" key="12">
    <source>
        <dbReference type="SAM" id="SignalP"/>
    </source>
</evidence>
<dbReference type="FunFam" id="3.40.630.10:FF:000084">
    <property type="entry name" value="Carboxypeptidase B2"/>
    <property type="match status" value="1"/>
</dbReference>
<evidence type="ECO:0000259" key="13">
    <source>
        <dbReference type="PROSITE" id="PS52035"/>
    </source>
</evidence>
<keyword evidence="5" id="KW-0479">Metal-binding</keyword>
<dbReference type="Pfam" id="PF02244">
    <property type="entry name" value="Propep_M14"/>
    <property type="match status" value="1"/>
</dbReference>
<feature type="active site" description="Proton donor/acceptor" evidence="11">
    <location>
        <position position="389"/>
    </location>
</feature>
<dbReference type="InterPro" id="IPR003146">
    <property type="entry name" value="M14A_act_pep"/>
</dbReference>
<organism evidence="14 15">
    <name type="scientific">Diploscapter pachys</name>
    <dbReference type="NCBI Taxonomy" id="2018661"/>
    <lineage>
        <taxon>Eukaryota</taxon>
        <taxon>Metazoa</taxon>
        <taxon>Ecdysozoa</taxon>
        <taxon>Nematoda</taxon>
        <taxon>Chromadorea</taxon>
        <taxon>Rhabditida</taxon>
        <taxon>Rhabditina</taxon>
        <taxon>Rhabditomorpha</taxon>
        <taxon>Rhabditoidea</taxon>
        <taxon>Rhabditidae</taxon>
        <taxon>Diploscapter</taxon>
    </lineage>
</organism>
<feature type="chain" id="PRO_5013013980" description="Peptidase M14 domain-containing protein" evidence="12">
    <location>
        <begin position="26"/>
        <end position="396"/>
    </location>
</feature>
<sequence>MRVPRMSLLSITNLILFLCGCLSNALNTGYKSYKGYAILTVQPGSQKDMEILRKLDSMFEEPMDYLKEPHGLRDKGQILVSPENLLLVKVFLNDHRIPFTTKPIHIGPARSRRALRPTDPYQLSEIVTSYLSYDDQMQYLDKTAAAFPYTTQIKNIGTSTEGRAIKIIKIGFPSPTNQPKPIIWVDAGIHAREWISYSVALFFIQQLTQNQKYSSVIKLIDFVIAPNVNPDGYEYSRTKDRFWRKTRSKHGDNRCYGSDGNRNYPFHFGEEGVTWNSCSEVYPGPYERSEPEVAALVREIMAYRQDIKAYVSLHSYGQEILYPWGHRTGVYPPDVNDLKAVAKKMAEAIQRFDGTVYNVLNSGDGLYPASGASDDWAKSAGVKYSFTIELSPDNLM</sequence>
<dbReference type="Pfam" id="PF00246">
    <property type="entry name" value="Peptidase_M14"/>
    <property type="match status" value="1"/>
</dbReference>
<keyword evidence="15" id="KW-1185">Reference proteome</keyword>
<reference evidence="14 15" key="1">
    <citation type="journal article" date="2017" name="Curr. Biol.">
        <title>Genome architecture and evolution of a unichromosomal asexual nematode.</title>
        <authorList>
            <person name="Fradin H."/>
            <person name="Zegar C."/>
            <person name="Gutwein M."/>
            <person name="Lucas J."/>
            <person name="Kovtun M."/>
            <person name="Corcoran D."/>
            <person name="Baugh L.R."/>
            <person name="Kiontke K."/>
            <person name="Gunsalus K."/>
            <person name="Fitch D.H."/>
            <person name="Piano F."/>
        </authorList>
    </citation>
    <scope>NUCLEOTIDE SEQUENCE [LARGE SCALE GENOMIC DNA]</scope>
    <source>
        <strain evidence="14">PF1309</strain>
    </source>
</reference>
<evidence type="ECO:0000256" key="1">
    <source>
        <dbReference type="ARBA" id="ARBA00001947"/>
    </source>
</evidence>
<dbReference type="OrthoDB" id="3626597at2759"/>
<evidence type="ECO:0000313" key="15">
    <source>
        <dbReference type="Proteomes" id="UP000218231"/>
    </source>
</evidence>
<evidence type="ECO:0000256" key="10">
    <source>
        <dbReference type="ARBA" id="ARBA00023157"/>
    </source>
</evidence>
<dbReference type="STRING" id="2018661.A0A2A2K809"/>